<dbReference type="EMBL" id="DF836395">
    <property type="protein sequence ID" value="GAN05951.1"/>
    <property type="molecule type" value="Genomic_DNA"/>
</dbReference>
<evidence type="ECO:0000256" key="1">
    <source>
        <dbReference type="SAM" id="Coils"/>
    </source>
</evidence>
<organism evidence="3">
    <name type="scientific">Mucor ambiguus</name>
    <dbReference type="NCBI Taxonomy" id="91626"/>
    <lineage>
        <taxon>Eukaryota</taxon>
        <taxon>Fungi</taxon>
        <taxon>Fungi incertae sedis</taxon>
        <taxon>Mucoromycota</taxon>
        <taxon>Mucoromycotina</taxon>
        <taxon>Mucoromycetes</taxon>
        <taxon>Mucorales</taxon>
        <taxon>Mucorineae</taxon>
        <taxon>Mucoraceae</taxon>
        <taxon>Mucor</taxon>
    </lineage>
</organism>
<gene>
    <name evidence="3" type="ORF">MAM1_0106c05427</name>
</gene>
<dbReference type="AlphaFoldDB" id="A0A0C9M799"/>
<keyword evidence="4" id="KW-1185">Reference proteome</keyword>
<feature type="coiled-coil region" evidence="1">
    <location>
        <begin position="187"/>
        <end position="214"/>
    </location>
</feature>
<reference evidence="3" key="1">
    <citation type="submission" date="2014-09" db="EMBL/GenBank/DDBJ databases">
        <title>Draft genome sequence of an oleaginous Mucoromycotina fungus Mucor ambiguus NBRC6742.</title>
        <authorList>
            <person name="Takeda I."/>
            <person name="Yamane N."/>
            <person name="Morita T."/>
            <person name="Tamano K."/>
            <person name="Machida M."/>
            <person name="Baker S."/>
            <person name="Koike H."/>
        </authorList>
    </citation>
    <scope>NUCLEOTIDE SEQUENCE</scope>
    <source>
        <strain evidence="3">NBRC 6742</strain>
    </source>
</reference>
<evidence type="ECO:0000313" key="4">
    <source>
        <dbReference type="Proteomes" id="UP000053815"/>
    </source>
</evidence>
<accession>A0A0C9M799</accession>
<dbReference type="Proteomes" id="UP000053815">
    <property type="component" value="Unassembled WGS sequence"/>
</dbReference>
<feature type="compositionally biased region" description="Polar residues" evidence="2">
    <location>
        <begin position="10"/>
        <end position="21"/>
    </location>
</feature>
<keyword evidence="1" id="KW-0175">Coiled coil</keyword>
<proteinExistence type="predicted"/>
<feature type="region of interest" description="Disordered" evidence="2">
    <location>
        <begin position="1"/>
        <end position="27"/>
    </location>
</feature>
<sequence length="243" mass="27810">MEATFVPFVSDSNTTDPSSSRAKPRGKFTNGRMLAMLDKYISLRAWSSERGERTDTWQQIAEFTNKADPTLTHVMKHDACRNRVSALLNDSKSTFCEWRSSCNSGGVNPVWDAVQKKAHEAWKEKVVYEAHKETRLKEDGLHRERRAETSKTMKEMALLGAPTAGGREKRQHPIEDEPRSAKVLKILEGSTSSKKEAEERRDRLECEMIRLLAENTRNVNNISNCQERIANCLERIVNEMEKK</sequence>
<protein>
    <submittedName>
        <fullName evidence="3">Uncharacterized protein</fullName>
    </submittedName>
</protein>
<evidence type="ECO:0000256" key="2">
    <source>
        <dbReference type="SAM" id="MobiDB-lite"/>
    </source>
</evidence>
<evidence type="ECO:0000313" key="3">
    <source>
        <dbReference type="EMBL" id="GAN05951.1"/>
    </source>
</evidence>
<name>A0A0C9M799_9FUNG</name>